<keyword evidence="3" id="KW-1185">Reference proteome</keyword>
<evidence type="ECO:0000256" key="1">
    <source>
        <dbReference type="SAM" id="MobiDB-lite"/>
    </source>
</evidence>
<proteinExistence type="predicted"/>
<sequence>MAQKSMCELDMPGSQRRNHSSLSDEKRAEMTGINITKESSRKAISDSSRSGLMGSHVICAGKRNGQFMEEIEKDALLYCAAFDLSRSVKFEREYFCISI</sequence>
<organism evidence="2 3">
    <name type="scientific">Caerostris extrusa</name>
    <name type="common">Bark spider</name>
    <name type="synonym">Caerostris bankana</name>
    <dbReference type="NCBI Taxonomy" id="172846"/>
    <lineage>
        <taxon>Eukaryota</taxon>
        <taxon>Metazoa</taxon>
        <taxon>Ecdysozoa</taxon>
        <taxon>Arthropoda</taxon>
        <taxon>Chelicerata</taxon>
        <taxon>Arachnida</taxon>
        <taxon>Araneae</taxon>
        <taxon>Araneomorphae</taxon>
        <taxon>Entelegynae</taxon>
        <taxon>Araneoidea</taxon>
        <taxon>Araneidae</taxon>
        <taxon>Caerostris</taxon>
    </lineage>
</organism>
<evidence type="ECO:0000313" key="2">
    <source>
        <dbReference type="EMBL" id="GIY92719.1"/>
    </source>
</evidence>
<feature type="region of interest" description="Disordered" evidence="1">
    <location>
        <begin position="1"/>
        <end position="50"/>
    </location>
</feature>
<dbReference type="AlphaFoldDB" id="A0AAV4XG07"/>
<dbReference type="EMBL" id="BPLR01017579">
    <property type="protein sequence ID" value="GIY92719.1"/>
    <property type="molecule type" value="Genomic_DNA"/>
</dbReference>
<evidence type="ECO:0000313" key="3">
    <source>
        <dbReference type="Proteomes" id="UP001054945"/>
    </source>
</evidence>
<comment type="caution">
    <text evidence="2">The sequence shown here is derived from an EMBL/GenBank/DDBJ whole genome shotgun (WGS) entry which is preliminary data.</text>
</comment>
<protein>
    <submittedName>
        <fullName evidence="2">Uncharacterized protein</fullName>
    </submittedName>
</protein>
<gene>
    <name evidence="2" type="ORF">CEXT_395411</name>
</gene>
<dbReference type="Proteomes" id="UP001054945">
    <property type="component" value="Unassembled WGS sequence"/>
</dbReference>
<name>A0AAV4XG07_CAEEX</name>
<reference evidence="2 3" key="1">
    <citation type="submission" date="2021-06" db="EMBL/GenBank/DDBJ databases">
        <title>Caerostris extrusa draft genome.</title>
        <authorList>
            <person name="Kono N."/>
            <person name="Arakawa K."/>
        </authorList>
    </citation>
    <scope>NUCLEOTIDE SEQUENCE [LARGE SCALE GENOMIC DNA]</scope>
</reference>
<accession>A0AAV4XG07</accession>